<protein>
    <submittedName>
        <fullName evidence="3">Secreted protein</fullName>
    </submittedName>
</protein>
<feature type="signal peptide" evidence="1">
    <location>
        <begin position="1"/>
        <end position="21"/>
    </location>
</feature>
<keyword evidence="2" id="KW-1185">Reference proteome</keyword>
<dbReference type="Proteomes" id="UP000095283">
    <property type="component" value="Unplaced"/>
</dbReference>
<sequence length="67" mass="7372">MISRALAPLALLLTVFVLTQAQDNRVASDSKTNIMNKNEIFALSVVLLFGSKRLEGFRIPQYTGTMG</sequence>
<accession>A0A1I7WSB8</accession>
<reference evidence="3" key="1">
    <citation type="submission" date="2016-11" db="UniProtKB">
        <authorList>
            <consortium name="WormBaseParasite"/>
        </authorList>
    </citation>
    <scope>IDENTIFICATION</scope>
</reference>
<dbReference type="WBParaSite" id="Hba_08083">
    <property type="protein sequence ID" value="Hba_08083"/>
    <property type="gene ID" value="Hba_08083"/>
</dbReference>
<dbReference type="AlphaFoldDB" id="A0A1I7WSB8"/>
<proteinExistence type="predicted"/>
<name>A0A1I7WSB8_HETBA</name>
<evidence type="ECO:0000313" key="2">
    <source>
        <dbReference type="Proteomes" id="UP000095283"/>
    </source>
</evidence>
<keyword evidence="1" id="KW-0732">Signal</keyword>
<evidence type="ECO:0000313" key="3">
    <source>
        <dbReference type="WBParaSite" id="Hba_08083"/>
    </source>
</evidence>
<feature type="chain" id="PRO_5009310775" evidence="1">
    <location>
        <begin position="22"/>
        <end position="67"/>
    </location>
</feature>
<evidence type="ECO:0000256" key="1">
    <source>
        <dbReference type="SAM" id="SignalP"/>
    </source>
</evidence>
<organism evidence="2 3">
    <name type="scientific">Heterorhabditis bacteriophora</name>
    <name type="common">Entomopathogenic nematode worm</name>
    <dbReference type="NCBI Taxonomy" id="37862"/>
    <lineage>
        <taxon>Eukaryota</taxon>
        <taxon>Metazoa</taxon>
        <taxon>Ecdysozoa</taxon>
        <taxon>Nematoda</taxon>
        <taxon>Chromadorea</taxon>
        <taxon>Rhabditida</taxon>
        <taxon>Rhabditina</taxon>
        <taxon>Rhabditomorpha</taxon>
        <taxon>Strongyloidea</taxon>
        <taxon>Heterorhabditidae</taxon>
        <taxon>Heterorhabditis</taxon>
    </lineage>
</organism>